<reference evidence="3 4" key="1">
    <citation type="submission" date="2023-06" db="EMBL/GenBank/DDBJ databases">
        <title>Genome sequence of Methanimicrococcus sp. At1.</title>
        <authorList>
            <person name="Protasov E."/>
            <person name="Platt K."/>
            <person name="Poehlein A."/>
            <person name="Daniel R."/>
            <person name="Brune A."/>
        </authorList>
    </citation>
    <scope>NUCLEOTIDE SEQUENCE [LARGE SCALE GENOMIC DNA]</scope>
    <source>
        <strain evidence="3 4">At1</strain>
    </source>
</reference>
<feature type="domain" description="Nitroreductase" evidence="2">
    <location>
        <begin position="8"/>
        <end position="155"/>
    </location>
</feature>
<dbReference type="InterPro" id="IPR000415">
    <property type="entry name" value="Nitroreductase-like"/>
</dbReference>
<evidence type="ECO:0000313" key="4">
    <source>
        <dbReference type="Proteomes" id="UP001272052"/>
    </source>
</evidence>
<protein>
    <recommendedName>
        <fullName evidence="2">Nitroreductase domain-containing protein</fullName>
    </recommendedName>
</protein>
<evidence type="ECO:0000256" key="1">
    <source>
        <dbReference type="ARBA" id="ARBA00023027"/>
    </source>
</evidence>
<proteinExistence type="predicted"/>
<dbReference type="Gene3D" id="3.40.109.10">
    <property type="entry name" value="NADH Oxidase"/>
    <property type="match status" value="1"/>
</dbReference>
<dbReference type="EMBL" id="JAWDKC010000015">
    <property type="protein sequence ID" value="MDV0445351.1"/>
    <property type="molecule type" value="Genomic_DNA"/>
</dbReference>
<dbReference type="RefSeq" id="WP_318785770.1">
    <property type="nucleotide sequence ID" value="NZ_JAWDKC010000015.1"/>
</dbReference>
<sequence>METLDALTSRKAVRKYKKEQIKDAELNTILSAGGIAPVGLGDYKSIHFTVVQNRDLLSKISSAVKAAVPGMEAPDPIYGAPTLIIISAAPNERMPTIGDFNAACILENILVAAADMGVGSVFMLSPTLAFSDESLLSELKIPAGFKPLATAAFGYADEPVSKKELKNPYETTILR</sequence>
<dbReference type="InterPro" id="IPR029479">
    <property type="entry name" value="Nitroreductase"/>
</dbReference>
<dbReference type="InterPro" id="IPR050627">
    <property type="entry name" value="Nitroreductase/BluB"/>
</dbReference>
<dbReference type="PANTHER" id="PTHR23026:SF125">
    <property type="entry name" value="OXYGEN-INSENSITIVE NAD(P)H NITROREDUCTASE"/>
    <property type="match status" value="1"/>
</dbReference>
<name>A0ABU3VPM6_9EURY</name>
<organism evidence="3 4">
    <name type="scientific">Methanimicrococcus hacksteinii</name>
    <dbReference type="NCBI Taxonomy" id="3028293"/>
    <lineage>
        <taxon>Archaea</taxon>
        <taxon>Methanobacteriati</taxon>
        <taxon>Methanobacteriota</taxon>
        <taxon>Stenosarchaea group</taxon>
        <taxon>Methanomicrobia</taxon>
        <taxon>Methanosarcinales</taxon>
        <taxon>Methanosarcinaceae</taxon>
        <taxon>Methanimicrococcus</taxon>
    </lineage>
</organism>
<gene>
    <name evidence="3" type="ORF">MmiAt1_09260</name>
</gene>
<evidence type="ECO:0000313" key="3">
    <source>
        <dbReference type="EMBL" id="MDV0445351.1"/>
    </source>
</evidence>
<dbReference type="Proteomes" id="UP001272052">
    <property type="component" value="Unassembled WGS sequence"/>
</dbReference>
<evidence type="ECO:0000259" key="2">
    <source>
        <dbReference type="Pfam" id="PF00881"/>
    </source>
</evidence>
<keyword evidence="1" id="KW-0520">NAD</keyword>
<accession>A0ABU3VPM6</accession>
<dbReference type="Pfam" id="PF00881">
    <property type="entry name" value="Nitroreductase"/>
    <property type="match status" value="1"/>
</dbReference>
<dbReference type="PANTHER" id="PTHR23026">
    <property type="entry name" value="NADPH NITROREDUCTASE"/>
    <property type="match status" value="1"/>
</dbReference>
<keyword evidence="4" id="KW-1185">Reference proteome</keyword>
<comment type="caution">
    <text evidence="3">The sequence shown here is derived from an EMBL/GenBank/DDBJ whole genome shotgun (WGS) entry which is preliminary data.</text>
</comment>
<dbReference type="SUPFAM" id="SSF55469">
    <property type="entry name" value="FMN-dependent nitroreductase-like"/>
    <property type="match status" value="1"/>
</dbReference>